<evidence type="ECO:0000313" key="1">
    <source>
        <dbReference type="EMBL" id="KAF4676010.1"/>
    </source>
</evidence>
<dbReference type="Proteomes" id="UP000591131">
    <property type="component" value="Unassembled WGS sequence"/>
</dbReference>
<sequence>MYPAERLRSVLVTKYLASHHLPVLPVDCVSDIWQFALPCLVAFTAPEKVAIGVQASPSYKRPDGSGLLLLRRWKRYQCGLFEARSSGDSIRHNTLNVGFLLCLAMEASSGALICIEKNTGCSCRFTDWQCSAEATSEEVQPSRVSWDVVLGHIGSPVFCSDGAFYGLSWQGASVIRVVPYGATETFYDCGGTRADALAIFERDGQTSRILLLHRPNGRSSSSTLSAISMDGKSLGTIAEIDLVGCDLDVDNNQGLCFVVGYYSGSNSPTVCIIDLLKGCVRTHVALPNISLLDLFVRDDGGLWIITEQRDVEALDSVYI</sequence>
<comment type="caution">
    <text evidence="1">The sequence shown here is derived from an EMBL/GenBank/DDBJ whole genome shotgun (WGS) entry which is preliminary data.</text>
</comment>
<organism evidence="1 2">
    <name type="scientific">Perkinsus chesapeaki</name>
    <name type="common">Clam parasite</name>
    <name type="synonym">Perkinsus andrewsi</name>
    <dbReference type="NCBI Taxonomy" id="330153"/>
    <lineage>
        <taxon>Eukaryota</taxon>
        <taxon>Sar</taxon>
        <taxon>Alveolata</taxon>
        <taxon>Perkinsozoa</taxon>
        <taxon>Perkinsea</taxon>
        <taxon>Perkinsida</taxon>
        <taxon>Perkinsidae</taxon>
        <taxon>Perkinsus</taxon>
    </lineage>
</organism>
<dbReference type="OrthoDB" id="415804at2759"/>
<evidence type="ECO:0000313" key="2">
    <source>
        <dbReference type="Proteomes" id="UP000591131"/>
    </source>
</evidence>
<reference evidence="1 2" key="1">
    <citation type="submission" date="2020-04" db="EMBL/GenBank/DDBJ databases">
        <title>Perkinsus chesapeaki whole genome sequence.</title>
        <authorList>
            <person name="Bogema D.R."/>
        </authorList>
    </citation>
    <scope>NUCLEOTIDE SEQUENCE [LARGE SCALE GENOMIC DNA]</scope>
    <source>
        <strain evidence="1">ATCC PRA-425</strain>
    </source>
</reference>
<accession>A0A7J6MXQ5</accession>
<keyword evidence="2" id="KW-1185">Reference proteome</keyword>
<protein>
    <submittedName>
        <fullName evidence="1">Uncharacterized protein</fullName>
    </submittedName>
</protein>
<proteinExistence type="predicted"/>
<gene>
    <name evidence="1" type="ORF">FOL47_006810</name>
</gene>
<dbReference type="EMBL" id="JAAPAO010000039">
    <property type="protein sequence ID" value="KAF4676010.1"/>
    <property type="molecule type" value="Genomic_DNA"/>
</dbReference>
<dbReference type="AlphaFoldDB" id="A0A7J6MXQ5"/>
<name>A0A7J6MXQ5_PERCH</name>